<evidence type="ECO:0000313" key="2">
    <source>
        <dbReference type="Proteomes" id="UP001335325"/>
    </source>
</evidence>
<gene>
    <name evidence="1" type="ORF">OIE73_26425</name>
</gene>
<organism evidence="1 2">
    <name type="scientific">Streptomyces hirsutus</name>
    <dbReference type="NCBI Taxonomy" id="35620"/>
    <lineage>
        <taxon>Bacteria</taxon>
        <taxon>Bacillati</taxon>
        <taxon>Actinomycetota</taxon>
        <taxon>Actinomycetes</taxon>
        <taxon>Kitasatosporales</taxon>
        <taxon>Streptomycetaceae</taxon>
        <taxon>Streptomyces</taxon>
    </lineage>
</organism>
<name>A0ABZ1GTF5_9ACTN</name>
<dbReference type="GeneID" id="91546182"/>
<reference evidence="1 2" key="1">
    <citation type="submission" date="2022-10" db="EMBL/GenBank/DDBJ databases">
        <title>The complete genomes of actinobacterial strains from the NBC collection.</title>
        <authorList>
            <person name="Joergensen T.S."/>
            <person name="Alvarez Arevalo M."/>
            <person name="Sterndorff E.B."/>
            <person name="Faurdal D."/>
            <person name="Vuksanovic O."/>
            <person name="Mourched A.-S."/>
            <person name="Charusanti P."/>
            <person name="Shaw S."/>
            <person name="Blin K."/>
            <person name="Weber T."/>
        </authorList>
    </citation>
    <scope>NUCLEOTIDE SEQUENCE [LARGE SCALE GENOMIC DNA]</scope>
    <source>
        <strain evidence="1 2">NBC 01753</strain>
    </source>
</reference>
<keyword evidence="2" id="KW-1185">Reference proteome</keyword>
<dbReference type="InterPro" id="IPR015797">
    <property type="entry name" value="NUDIX_hydrolase-like_dom_sf"/>
</dbReference>
<protein>
    <submittedName>
        <fullName evidence="1">Uncharacterized protein</fullName>
    </submittedName>
</protein>
<evidence type="ECO:0000313" key="1">
    <source>
        <dbReference type="EMBL" id="WSD08921.1"/>
    </source>
</evidence>
<dbReference type="Proteomes" id="UP001335325">
    <property type="component" value="Chromosome"/>
</dbReference>
<proteinExistence type="predicted"/>
<dbReference type="RefSeq" id="WP_326754743.1">
    <property type="nucleotide sequence ID" value="NZ_CP109134.1"/>
</dbReference>
<sequence length="93" mass="10732">MDLLTLLDEAVTALEQPLGQCDIDEGWTDELRREIQEEISVNRSVLRRHGLVMVPYLRPRLDEWMDHEAVGPGRLQRLVLNVQRSLEDARGKA</sequence>
<dbReference type="EMBL" id="CP109134">
    <property type="protein sequence ID" value="WSD08921.1"/>
    <property type="molecule type" value="Genomic_DNA"/>
</dbReference>
<accession>A0ABZ1GTF5</accession>
<dbReference type="SUPFAM" id="SSF55811">
    <property type="entry name" value="Nudix"/>
    <property type="match status" value="1"/>
</dbReference>